<evidence type="ECO:0000256" key="8">
    <source>
        <dbReference type="ARBA" id="ARBA00023242"/>
    </source>
</evidence>
<dbReference type="SUPFAM" id="SSF47781">
    <property type="entry name" value="RuvA domain 2-like"/>
    <property type="match status" value="2"/>
</dbReference>
<dbReference type="Pfam" id="PF14639">
    <property type="entry name" value="YqgF"/>
    <property type="match status" value="1"/>
</dbReference>
<name>A0ABD3V7D1_SINWO</name>
<dbReference type="Gene3D" id="3.30.420.140">
    <property type="entry name" value="YqgF/RNase H-like domain"/>
    <property type="match status" value="1"/>
</dbReference>
<reference evidence="13 14" key="1">
    <citation type="submission" date="2024-11" db="EMBL/GenBank/DDBJ databases">
        <title>Chromosome-level genome assembly of the freshwater bivalve Anodonta woodiana.</title>
        <authorList>
            <person name="Chen X."/>
        </authorList>
    </citation>
    <scope>NUCLEOTIDE SEQUENCE [LARGE SCALE GENOMIC DNA]</scope>
    <source>
        <strain evidence="13">MN2024</strain>
        <tissue evidence="13">Gills</tissue>
    </source>
</reference>
<dbReference type="CDD" id="cd00164">
    <property type="entry name" value="S1_like"/>
    <property type="match status" value="1"/>
</dbReference>
<dbReference type="Gene3D" id="2.40.50.140">
    <property type="entry name" value="Nucleic acid-binding proteins"/>
    <property type="match status" value="1"/>
</dbReference>
<dbReference type="SUPFAM" id="SSF53098">
    <property type="entry name" value="Ribonuclease H-like"/>
    <property type="match status" value="1"/>
</dbReference>
<keyword evidence="6 10" id="KW-0804">Transcription</keyword>
<evidence type="ECO:0000256" key="1">
    <source>
        <dbReference type="ARBA" id="ARBA00004123"/>
    </source>
</evidence>
<dbReference type="InterPro" id="IPR017072">
    <property type="entry name" value="TF_Spt6"/>
</dbReference>
<evidence type="ECO:0000256" key="3">
    <source>
        <dbReference type="ARBA" id="ARBA00020248"/>
    </source>
</evidence>
<comment type="subcellular location">
    <subcellularLocation>
        <location evidence="1 10">Nucleus</location>
    </subcellularLocation>
</comment>
<dbReference type="SMART" id="SM00316">
    <property type="entry name" value="S1"/>
    <property type="match status" value="1"/>
</dbReference>
<dbReference type="InterPro" id="IPR041692">
    <property type="entry name" value="HHH_9"/>
</dbReference>
<dbReference type="FunFam" id="2.40.50.140:FF:000494">
    <property type="entry name" value="Suppressor of Ty 6 homolog"/>
    <property type="match status" value="1"/>
</dbReference>
<gene>
    <name evidence="13" type="ORF">ACJMK2_011193</name>
</gene>
<feature type="region of interest" description="Disordered" evidence="11">
    <location>
        <begin position="1303"/>
        <end position="1323"/>
    </location>
</feature>
<dbReference type="GO" id="GO:0006368">
    <property type="term" value="P:transcription elongation by RNA polymerase II"/>
    <property type="evidence" value="ECO:0007669"/>
    <property type="project" value="UniProtKB-ARBA"/>
</dbReference>
<keyword evidence="5" id="KW-0175">Coiled coil</keyword>
<evidence type="ECO:0000256" key="7">
    <source>
        <dbReference type="ARBA" id="ARBA00023186"/>
    </source>
</evidence>
<feature type="compositionally biased region" description="Acidic residues" evidence="11">
    <location>
        <begin position="95"/>
        <end position="111"/>
    </location>
</feature>
<comment type="similarity">
    <text evidence="2 10">Belongs to the SPT6 family.</text>
</comment>
<dbReference type="InterPro" id="IPR028088">
    <property type="entry name" value="Spt6_HTH_DNA-bd_dom"/>
</dbReference>
<evidence type="ECO:0000256" key="10">
    <source>
        <dbReference type="PIRNR" id="PIRNR036947"/>
    </source>
</evidence>
<keyword evidence="4" id="KW-0597">Phosphoprotein</keyword>
<dbReference type="InterPro" id="IPR012337">
    <property type="entry name" value="RNaseH-like_sf"/>
</dbReference>
<dbReference type="Gene3D" id="1.10.10.2740">
    <property type="entry name" value="Spt6, Death-like domain"/>
    <property type="match status" value="1"/>
</dbReference>
<evidence type="ECO:0000259" key="12">
    <source>
        <dbReference type="PROSITE" id="PS50126"/>
    </source>
</evidence>
<dbReference type="InterPro" id="IPR037027">
    <property type="entry name" value="YqgF/RNaseH-like_dom_sf"/>
</dbReference>
<evidence type="ECO:0000313" key="14">
    <source>
        <dbReference type="Proteomes" id="UP001634394"/>
    </source>
</evidence>
<feature type="region of interest" description="Disordered" evidence="11">
    <location>
        <begin position="238"/>
        <end position="270"/>
    </location>
</feature>
<dbReference type="InterPro" id="IPR032706">
    <property type="entry name" value="Spt6_HHH"/>
</dbReference>
<feature type="compositionally biased region" description="Acidic residues" evidence="11">
    <location>
        <begin position="72"/>
        <end position="86"/>
    </location>
</feature>
<evidence type="ECO:0000256" key="4">
    <source>
        <dbReference type="ARBA" id="ARBA00022553"/>
    </source>
</evidence>
<dbReference type="Pfam" id="PF14632">
    <property type="entry name" value="SPT6_acidic"/>
    <property type="match status" value="1"/>
</dbReference>
<proteinExistence type="inferred from homology"/>
<evidence type="ECO:0000313" key="13">
    <source>
        <dbReference type="EMBL" id="KAL3856432.1"/>
    </source>
</evidence>
<evidence type="ECO:0000256" key="5">
    <source>
        <dbReference type="ARBA" id="ARBA00023054"/>
    </source>
</evidence>
<sequence>MSEFFEDEAEVSDRTSSGEDLDSNDEGSDLERKKKKKSKEKKKKRIIEDDDDEEEDEEDEDAIAEEMKDFINEEPEEEEELDEEEDDNKRKHESEEEEDDQLEDEDYDLIEENLGIKVKRAKKHKRIRMLSDDEDSDKEQEQEGDEREAIANELFQGEEGEEEELDEVASQRKAMENQFEELGSEDEDDLDDFIVGEDGQPITSKKKKKHIIHSDSLLQEAQDIFGVDFDFEDFEQYGDEEDEEEFEDEYEEEVEGEEGEEGRPRTKKNRRKATKKGIFEVFEPSELERGFFTDVDNEIRNADMPERFQLRQIPVKETEEGELEEEAEWIFKHAFSTPTISIQNFLEQERPGGQYSYKRGPSMVTKIKEAINFMRNKHLEVPFIAFYRKEYVEPDLNINDLWKIWHWDEKWTQLRSRKQNLVRLFERMQTYQYDQNSDPDKVLESNVRTLTGEDIERVKKVETMEEFRDAYMHFLLYYGSDIPKMRVAERVKKAEDPDRPQEDMDDDQHESIKQATRKSGYHICIKNKLDEIASRFGLTPEQFGENMRDNYQRHEVEQCPLEPQEMATDYVCGQFATVEDVLLGARHMVAMQIAHDPLVRQSVRQAYFERAKIKVRPTKKGMKEIDEAHPCFTLKYLSNKPVKDMHDEQFIRLVQSEEENLLTITFSIDDEREGAQTYFDEIKQLYYRDEFSSLVQKWNTQRMEALERSLTKILYPQMEKELRAKLFQEAKDGVVKACCRKLYNWLKVAPYQADQQLDDHYDYDDSEQGLRVLGVSFVTARETTSFGAQIDGDGQVTDFIRLPGLTYRKNAFRTTEREEKEKTLAKLKEFIETKKPHVIAVTAESRESLMVIDDIKEIIAELEQEQQMAPINVELVDNEVALVYENSNKGQAEFREYPPILRNAVSIARRIQDPLIEFAQLCNHDEDILCLKYHPLQDVISKEEMLSALSLEFINRVNEVGVDVNRCLNFPHTVPLIQFVCGLGPRKAAHLMKILKQNNSRLENRTQLVTVCRMGPKVLTNCAGFIKIDTNKLGDSTESYVEVLDGSRVHPETYEWARKMAVDALEYDDTAEDANPAGALEEILESPERLKDLDLDAFAEELERLGLGDKHITLYDIRAELNHRYKDLRTPYRSPTNEERFNMITKETPDTFYIGKLIMSQIIGIAHRKPQRDQLDQANPVRNDTTGLWQCPFCNKDDFPELSEVWSHFDAGSCPGSAAGVRCRLDNGVSGFIPTKLLSDKSVKNPAERVKPNMTVHARIIKIDIDRFQVDLTCRSSDLMDKENRWKPQKDMYYDFDMEKEDISKEEDKKKQQARQSKKSYNF</sequence>
<keyword evidence="7" id="KW-0143">Chaperone</keyword>
<dbReference type="InterPro" id="IPR028083">
    <property type="entry name" value="Spt6_acidic_N_dom"/>
</dbReference>
<accession>A0ABD3V7D1</accession>
<dbReference type="Pfam" id="PF17674">
    <property type="entry name" value="HHH_9"/>
    <property type="match status" value="1"/>
</dbReference>
<evidence type="ECO:0000256" key="6">
    <source>
        <dbReference type="ARBA" id="ARBA00023163"/>
    </source>
</evidence>
<dbReference type="InterPro" id="IPR028231">
    <property type="entry name" value="Spt6_YqgF"/>
</dbReference>
<dbReference type="Pfam" id="PF14635">
    <property type="entry name" value="HHH_7"/>
    <property type="match status" value="1"/>
</dbReference>
<evidence type="ECO:0000256" key="9">
    <source>
        <dbReference type="ARBA" id="ARBA00070625"/>
    </source>
</evidence>
<dbReference type="PROSITE" id="PS50126">
    <property type="entry name" value="S1"/>
    <property type="match status" value="1"/>
</dbReference>
<feature type="region of interest" description="Disordered" evidence="11">
    <location>
        <begin position="181"/>
        <end position="209"/>
    </location>
</feature>
<dbReference type="InterPro" id="IPR023323">
    <property type="entry name" value="Tex-like_dom_sf"/>
</dbReference>
<feature type="compositionally biased region" description="Basic residues" evidence="11">
    <location>
        <begin position="33"/>
        <end position="45"/>
    </location>
</feature>
<dbReference type="PANTHER" id="PTHR10145:SF6">
    <property type="entry name" value="TRANSCRIPTION ELONGATION FACTOR SPT6"/>
    <property type="match status" value="1"/>
</dbReference>
<feature type="compositionally biased region" description="Basic and acidic residues" evidence="11">
    <location>
        <begin position="490"/>
        <end position="502"/>
    </location>
</feature>
<keyword evidence="8 10" id="KW-0539">Nucleus</keyword>
<dbReference type="FunFam" id="1.10.150.850:FF:000004">
    <property type="entry name" value="Transcription elongation factor SPT6"/>
    <property type="match status" value="1"/>
</dbReference>
<feature type="compositionally biased region" description="Acidic residues" evidence="11">
    <location>
        <begin position="19"/>
        <end position="28"/>
    </location>
</feature>
<dbReference type="Pfam" id="PF14641">
    <property type="entry name" value="HTH_44"/>
    <property type="match status" value="1"/>
</dbReference>
<dbReference type="GO" id="GO:0005634">
    <property type="term" value="C:nucleus"/>
    <property type="evidence" value="ECO:0007669"/>
    <property type="project" value="UniProtKB-SubCell"/>
</dbReference>
<comment type="caution">
    <text evidence="13">The sequence shown here is derived from an EMBL/GenBank/DDBJ whole genome shotgun (WGS) entry which is preliminary data.</text>
</comment>
<dbReference type="SMART" id="SM00732">
    <property type="entry name" value="YqgFc"/>
    <property type="match status" value="1"/>
</dbReference>
<dbReference type="InterPro" id="IPR042066">
    <property type="entry name" value="Spt6_death-like"/>
</dbReference>
<evidence type="ECO:0000256" key="2">
    <source>
        <dbReference type="ARBA" id="ARBA00009253"/>
    </source>
</evidence>
<dbReference type="InterPro" id="IPR006641">
    <property type="entry name" value="YqgF/RNaseH-like_dom"/>
</dbReference>
<feature type="compositionally biased region" description="Acidic residues" evidence="11">
    <location>
        <begin position="181"/>
        <end position="195"/>
    </location>
</feature>
<comment type="function">
    <text evidence="10">Histone H3-H4 chaperone that plays a role in maintenance of chromatin structure during RNA polymerase II transcription elongation.</text>
</comment>
<dbReference type="InterPro" id="IPR003029">
    <property type="entry name" value="S1_domain"/>
</dbReference>
<feature type="region of interest" description="Disordered" evidence="11">
    <location>
        <begin position="1"/>
        <end position="148"/>
    </location>
</feature>
<dbReference type="FunFam" id="1.10.3500.10:FF:000006">
    <property type="entry name" value="Transcription elongation factor spt6"/>
    <property type="match status" value="1"/>
</dbReference>
<dbReference type="Gene3D" id="1.10.150.850">
    <property type="entry name" value="Spt6, helix-hairpin-helix domain"/>
    <property type="match status" value="1"/>
</dbReference>
<dbReference type="FunFam" id="1.10.10.650:FF:000002">
    <property type="entry name" value="Transcription elongation factor spt6"/>
    <property type="match status" value="1"/>
</dbReference>
<dbReference type="SUPFAM" id="SSF158832">
    <property type="entry name" value="Tex N-terminal region-like"/>
    <property type="match status" value="1"/>
</dbReference>
<organism evidence="13 14">
    <name type="scientific">Sinanodonta woodiana</name>
    <name type="common">Chinese pond mussel</name>
    <name type="synonym">Anodonta woodiana</name>
    <dbReference type="NCBI Taxonomy" id="1069815"/>
    <lineage>
        <taxon>Eukaryota</taxon>
        <taxon>Metazoa</taxon>
        <taxon>Spiralia</taxon>
        <taxon>Lophotrochozoa</taxon>
        <taxon>Mollusca</taxon>
        <taxon>Bivalvia</taxon>
        <taxon>Autobranchia</taxon>
        <taxon>Heteroconchia</taxon>
        <taxon>Palaeoheterodonta</taxon>
        <taxon>Unionida</taxon>
        <taxon>Unionoidea</taxon>
        <taxon>Unionidae</taxon>
        <taxon>Unioninae</taxon>
        <taxon>Sinanodonta</taxon>
    </lineage>
</organism>
<dbReference type="EMBL" id="JBJQND010000013">
    <property type="protein sequence ID" value="KAL3856432.1"/>
    <property type="molecule type" value="Genomic_DNA"/>
</dbReference>
<dbReference type="GO" id="GO:0060429">
    <property type="term" value="P:epithelium development"/>
    <property type="evidence" value="ECO:0007669"/>
    <property type="project" value="UniProtKB-ARBA"/>
</dbReference>
<dbReference type="Gene3D" id="1.10.10.650">
    <property type="entry name" value="RuvA domain 2-like"/>
    <property type="match status" value="1"/>
</dbReference>
<dbReference type="InterPro" id="IPR012340">
    <property type="entry name" value="NA-bd_OB-fold"/>
</dbReference>
<feature type="domain" description="S1 motif" evidence="12">
    <location>
        <begin position="1220"/>
        <end position="1275"/>
    </location>
</feature>
<dbReference type="FunFam" id="1.10.10.2740:FF:000001">
    <property type="entry name" value="Transcription elongation factor spt6"/>
    <property type="match status" value="1"/>
</dbReference>
<dbReference type="Proteomes" id="UP001634394">
    <property type="component" value="Unassembled WGS sequence"/>
</dbReference>
<feature type="compositionally biased region" description="Acidic residues" evidence="11">
    <location>
        <begin position="238"/>
        <end position="260"/>
    </location>
</feature>
<dbReference type="InterPro" id="IPR055179">
    <property type="entry name" value="Tex-like_central_region"/>
</dbReference>
<dbReference type="InterPro" id="IPR010994">
    <property type="entry name" value="RuvA_2-like"/>
</dbReference>
<feature type="compositionally biased region" description="Basic residues" evidence="11">
    <location>
        <begin position="117"/>
        <end position="128"/>
    </location>
</feature>
<dbReference type="Pfam" id="PF00575">
    <property type="entry name" value="S1"/>
    <property type="match status" value="1"/>
</dbReference>
<dbReference type="PIRSF" id="PIRSF036947">
    <property type="entry name" value="Spt6"/>
    <property type="match status" value="1"/>
</dbReference>
<feature type="compositionally biased region" description="Acidic residues" evidence="11">
    <location>
        <begin position="48"/>
        <end position="64"/>
    </location>
</feature>
<feature type="compositionally biased region" description="Basic residues" evidence="11">
    <location>
        <begin position="1312"/>
        <end position="1323"/>
    </location>
</feature>
<dbReference type="Pfam" id="PF22706">
    <property type="entry name" value="Tex_central_region"/>
    <property type="match status" value="1"/>
</dbReference>
<dbReference type="SUPFAM" id="SSF50249">
    <property type="entry name" value="Nucleic acid-binding proteins"/>
    <property type="match status" value="1"/>
</dbReference>
<feature type="region of interest" description="Disordered" evidence="11">
    <location>
        <begin position="490"/>
        <end position="513"/>
    </location>
</feature>
<keyword evidence="14" id="KW-1185">Reference proteome</keyword>
<dbReference type="FunFam" id="3.30.420.140:FF:000004">
    <property type="entry name" value="Transcription elongation factor spt6"/>
    <property type="match status" value="1"/>
</dbReference>
<dbReference type="InterPro" id="IPR023319">
    <property type="entry name" value="Tex-like_HTH_dom_sf"/>
</dbReference>
<feature type="compositionally biased region" description="Acidic residues" evidence="11">
    <location>
        <begin position="132"/>
        <end position="146"/>
    </location>
</feature>
<protein>
    <recommendedName>
        <fullName evidence="3">Transcription elongation factor SPT6</fullName>
    </recommendedName>
    <alternativeName>
        <fullName evidence="9">Transcription elongation factor spt6</fullName>
    </alternativeName>
</protein>
<dbReference type="PANTHER" id="PTHR10145">
    <property type="entry name" value="TRANSCRIPTION ELONGATION FACTOR SPT6"/>
    <property type="match status" value="1"/>
</dbReference>
<feature type="compositionally biased region" description="Acidic residues" evidence="11">
    <location>
        <begin position="1"/>
        <end position="10"/>
    </location>
</feature>
<evidence type="ECO:0000256" key="11">
    <source>
        <dbReference type="SAM" id="MobiDB-lite"/>
    </source>
</evidence>
<dbReference type="Gene3D" id="1.10.3500.10">
    <property type="entry name" value="Tex N-terminal region-like"/>
    <property type="match status" value="1"/>
</dbReference>